<dbReference type="InterPro" id="IPR002219">
    <property type="entry name" value="PKC_DAG/PE"/>
</dbReference>
<evidence type="ECO:0000256" key="4">
    <source>
        <dbReference type="ARBA" id="ARBA00022833"/>
    </source>
</evidence>
<accession>A0A7R9QQR9</accession>
<dbReference type="PANTHER" id="PTHR12326">
    <property type="entry name" value="PLECKSTRIN HOMOLOGY DOMAIN CONTAINING PROTEIN"/>
    <property type="match status" value="1"/>
</dbReference>
<dbReference type="InterPro" id="IPR025258">
    <property type="entry name" value="RH_dom"/>
</dbReference>
<dbReference type="Proteomes" id="UP000728032">
    <property type="component" value="Unassembled WGS sequence"/>
</dbReference>
<evidence type="ECO:0000256" key="1">
    <source>
        <dbReference type="ARBA" id="ARBA00022723"/>
    </source>
</evidence>
<dbReference type="GO" id="GO:0008270">
    <property type="term" value="F:zinc ion binding"/>
    <property type="evidence" value="ECO:0007669"/>
    <property type="project" value="UniProtKB-KW"/>
</dbReference>
<organism evidence="7">
    <name type="scientific">Oppiella nova</name>
    <dbReference type="NCBI Taxonomy" id="334625"/>
    <lineage>
        <taxon>Eukaryota</taxon>
        <taxon>Metazoa</taxon>
        <taxon>Ecdysozoa</taxon>
        <taxon>Arthropoda</taxon>
        <taxon>Chelicerata</taxon>
        <taxon>Arachnida</taxon>
        <taxon>Acari</taxon>
        <taxon>Acariformes</taxon>
        <taxon>Sarcoptiformes</taxon>
        <taxon>Oribatida</taxon>
        <taxon>Brachypylina</taxon>
        <taxon>Oppioidea</taxon>
        <taxon>Oppiidae</taxon>
        <taxon>Oppiella</taxon>
    </lineage>
</organism>
<proteinExistence type="predicted"/>
<dbReference type="EMBL" id="OC923617">
    <property type="protein sequence ID" value="CAD7654968.1"/>
    <property type="molecule type" value="Genomic_DNA"/>
</dbReference>
<evidence type="ECO:0000259" key="6">
    <source>
        <dbReference type="PROSITE" id="PS50081"/>
    </source>
</evidence>
<keyword evidence="2" id="KW-0677">Repeat</keyword>
<evidence type="ECO:0000256" key="2">
    <source>
        <dbReference type="ARBA" id="ARBA00022737"/>
    </source>
</evidence>
<keyword evidence="8" id="KW-1185">Reference proteome</keyword>
<evidence type="ECO:0000256" key="5">
    <source>
        <dbReference type="SAM" id="MobiDB-lite"/>
    </source>
</evidence>
<keyword evidence="4" id="KW-0862">Zinc</keyword>
<evidence type="ECO:0000256" key="3">
    <source>
        <dbReference type="ARBA" id="ARBA00022771"/>
    </source>
</evidence>
<gene>
    <name evidence="7" type="ORF">ONB1V03_LOCUS11613</name>
</gene>
<evidence type="ECO:0000313" key="8">
    <source>
        <dbReference type="Proteomes" id="UP000728032"/>
    </source>
</evidence>
<keyword evidence="3" id="KW-0863">Zinc-finger</keyword>
<feature type="compositionally biased region" description="Basic and acidic residues" evidence="5">
    <location>
        <begin position="1"/>
        <end position="23"/>
    </location>
</feature>
<dbReference type="Pfam" id="PF13901">
    <property type="entry name" value="RH_dom"/>
    <property type="match status" value="1"/>
</dbReference>
<sequence>MSGKETADNKLSLTEDHFSRDTEEEKTEELISTSAQMESTIAKHINILRNITDENVKKKLVKKIIELRIKLNQLNDINEQLYVCGHKLMPMNETKSGSQLVCDQCLKRSKAKIFGLKKSDNYLVVCLFCQFVVHRFCQTNLMRKCPKLVFEESALNYKQIYSSRNVILKICPEVGLSNQEFRCAECKAVITYRNNSVVIPARIIHNWDFTPKAVSRSSLQIINYIKLKPVLFNITELNSMLYGLVDELAQIKGCRGKGFFCELCRDKEDLLFPFSPNIANCVKCSAVYHK</sequence>
<name>A0A7R9QQR9_9ACAR</name>
<protein>
    <recommendedName>
        <fullName evidence="6">Phorbol-ester/DAG-type domain-containing protein</fullName>
    </recommendedName>
</protein>
<dbReference type="InterPro" id="IPR051366">
    <property type="entry name" value="DEF8"/>
</dbReference>
<dbReference type="SMART" id="SM01175">
    <property type="entry name" value="DUF4206"/>
    <property type="match status" value="1"/>
</dbReference>
<dbReference type="PROSITE" id="PS50081">
    <property type="entry name" value="ZF_DAG_PE_2"/>
    <property type="match status" value="1"/>
</dbReference>
<feature type="domain" description="Phorbol-ester/DAG-type" evidence="6">
    <location>
        <begin position="85"/>
        <end position="145"/>
    </location>
</feature>
<dbReference type="EMBL" id="CAJPVJ010008792">
    <property type="protein sequence ID" value="CAG2172155.1"/>
    <property type="molecule type" value="Genomic_DNA"/>
</dbReference>
<dbReference type="AlphaFoldDB" id="A0A7R9QQR9"/>
<dbReference type="PANTHER" id="PTHR12326:SF3">
    <property type="entry name" value="DIFFERENTIALLY EXPRESSED IN FDCP 8 HOMOLOG"/>
    <property type="match status" value="1"/>
</dbReference>
<dbReference type="OrthoDB" id="1918044at2759"/>
<feature type="region of interest" description="Disordered" evidence="5">
    <location>
        <begin position="1"/>
        <end position="30"/>
    </location>
</feature>
<evidence type="ECO:0000313" key="7">
    <source>
        <dbReference type="EMBL" id="CAD7654968.1"/>
    </source>
</evidence>
<keyword evidence="1" id="KW-0479">Metal-binding</keyword>
<reference evidence="7" key="1">
    <citation type="submission" date="2020-11" db="EMBL/GenBank/DDBJ databases">
        <authorList>
            <person name="Tran Van P."/>
        </authorList>
    </citation>
    <scope>NUCLEOTIDE SEQUENCE</scope>
</reference>